<proteinExistence type="predicted"/>
<dbReference type="AlphaFoldDB" id="M4Z0R0"/>
<keyword evidence="3" id="KW-0808">Transferase</keyword>
<dbReference type="CDD" id="cd03801">
    <property type="entry name" value="GT4_PimA-like"/>
    <property type="match status" value="1"/>
</dbReference>
<evidence type="ECO:0000313" key="4">
    <source>
        <dbReference type="Proteomes" id="UP000011841"/>
    </source>
</evidence>
<dbReference type="Pfam" id="PF13439">
    <property type="entry name" value="Glyco_transf_4"/>
    <property type="match status" value="1"/>
</dbReference>
<gene>
    <name evidence="3" type="ORF">S58_04740</name>
</gene>
<organism evidence="3 4">
    <name type="scientific">Bradyrhizobium oligotrophicum S58</name>
    <dbReference type="NCBI Taxonomy" id="1245469"/>
    <lineage>
        <taxon>Bacteria</taxon>
        <taxon>Pseudomonadati</taxon>
        <taxon>Pseudomonadota</taxon>
        <taxon>Alphaproteobacteria</taxon>
        <taxon>Hyphomicrobiales</taxon>
        <taxon>Nitrobacteraceae</taxon>
        <taxon>Bradyrhizobium</taxon>
    </lineage>
</organism>
<evidence type="ECO:0000259" key="1">
    <source>
        <dbReference type="Pfam" id="PF00534"/>
    </source>
</evidence>
<protein>
    <submittedName>
        <fullName evidence="3">Putative glycosyltransferase, group 1</fullName>
    </submittedName>
</protein>
<dbReference type="InterPro" id="IPR028098">
    <property type="entry name" value="Glyco_trans_4-like_N"/>
</dbReference>
<dbReference type="Pfam" id="PF00534">
    <property type="entry name" value="Glycos_transf_1"/>
    <property type="match status" value="1"/>
</dbReference>
<dbReference type="PANTHER" id="PTHR12526">
    <property type="entry name" value="GLYCOSYLTRANSFERASE"/>
    <property type="match status" value="1"/>
</dbReference>
<name>M4Z0R0_9BRAD</name>
<dbReference type="PATRIC" id="fig|1245469.3.peg.481"/>
<evidence type="ECO:0000313" key="3">
    <source>
        <dbReference type="EMBL" id="BAM86489.1"/>
    </source>
</evidence>
<reference evidence="3 4" key="1">
    <citation type="journal article" date="2013" name="Appl. Environ. Microbiol.">
        <title>Genome analysis suggests that the soil oligotrophic bacterium Agromonas oligotrophica (Bradyrhizobium oligotrophicum) is a nitrogen-fixing symbiont of Aeschynomene indica.</title>
        <authorList>
            <person name="Okubo T."/>
            <person name="Fukushima S."/>
            <person name="Itakura M."/>
            <person name="Oshima K."/>
            <person name="Longtonglang A."/>
            <person name="Teaumroong N."/>
            <person name="Mitsui H."/>
            <person name="Hattori M."/>
            <person name="Hattori R."/>
            <person name="Hattori T."/>
            <person name="Minamisawa K."/>
        </authorList>
    </citation>
    <scope>NUCLEOTIDE SEQUENCE [LARGE SCALE GENOMIC DNA]</scope>
    <source>
        <strain evidence="3 4">S58</strain>
    </source>
</reference>
<dbReference type="SUPFAM" id="SSF53756">
    <property type="entry name" value="UDP-Glycosyltransferase/glycogen phosphorylase"/>
    <property type="match status" value="1"/>
</dbReference>
<sequence length="394" mass="43354">MTFEIVQVVQEISNAGGVETVAIELARVFGRNGLSNVVLASTVAENLEPSIRVERIVPWLARIPTRGLFRHIGRAIVVPLFTLAATRALARHRNAVVISHGDSLKGDVLIVHAVNAQSLAEKRAAGNWRWLLNPMHLWVGLRDRLMIGGLRYRAFVAVSERVTAELQRFYGVPASRIHVISNGIDLHRFHRDERAGRAIRQEFGIPEHARVLLFVGHEFSRKGLAHAVGALEKLGDDVWLLVVGSDNPAPYRKLAHQAQARLVFAGARSDMPALYSAADAFVLPTSYETFSLVCMEAMACAVPVFATPVGGIEDYLHDGINGFRIQMDADDIAARIHAAFADPVLMQRLQDGARATAQSYGWDQVGLKYIELLRQIDTAKRGAHRPALPLSAEV</sequence>
<accession>M4Z0R0</accession>
<dbReference type="STRING" id="1245469.S58_04740"/>
<dbReference type="KEGG" id="aol:S58_04740"/>
<dbReference type="EMBL" id="AP012603">
    <property type="protein sequence ID" value="BAM86489.1"/>
    <property type="molecule type" value="Genomic_DNA"/>
</dbReference>
<dbReference type="eggNOG" id="COG0438">
    <property type="taxonomic scope" value="Bacteria"/>
</dbReference>
<evidence type="ECO:0000259" key="2">
    <source>
        <dbReference type="Pfam" id="PF13439"/>
    </source>
</evidence>
<dbReference type="Gene3D" id="3.40.50.2000">
    <property type="entry name" value="Glycogen Phosphorylase B"/>
    <property type="match status" value="2"/>
</dbReference>
<dbReference type="HOGENOM" id="CLU_009583_2_5_5"/>
<keyword evidence="4" id="KW-1185">Reference proteome</keyword>
<feature type="domain" description="Glycosyl transferase family 1" evidence="1">
    <location>
        <begin position="198"/>
        <end position="354"/>
    </location>
</feature>
<dbReference type="GeneID" id="301814481"/>
<feature type="domain" description="Glycosyltransferase subfamily 4-like N-terminal" evidence="2">
    <location>
        <begin position="16"/>
        <end position="188"/>
    </location>
</feature>
<dbReference type="PANTHER" id="PTHR12526:SF637">
    <property type="entry name" value="GLYCOSYLTRANSFERASE EPSF-RELATED"/>
    <property type="match status" value="1"/>
</dbReference>
<dbReference type="GO" id="GO:0016757">
    <property type="term" value="F:glycosyltransferase activity"/>
    <property type="evidence" value="ECO:0007669"/>
    <property type="project" value="InterPro"/>
</dbReference>
<dbReference type="InterPro" id="IPR001296">
    <property type="entry name" value="Glyco_trans_1"/>
</dbReference>
<dbReference type="RefSeq" id="WP_015663627.1">
    <property type="nucleotide sequence ID" value="NC_020453.1"/>
</dbReference>
<dbReference type="Proteomes" id="UP000011841">
    <property type="component" value="Chromosome"/>
</dbReference>
<dbReference type="OrthoDB" id="9816424at2"/>